<dbReference type="PANTHER" id="PTHR24161">
    <property type="entry name" value="ANK_REP_REGION DOMAIN-CONTAINING PROTEIN-RELATED"/>
    <property type="match status" value="1"/>
</dbReference>
<evidence type="ECO:0000256" key="1">
    <source>
        <dbReference type="ARBA" id="ARBA00022737"/>
    </source>
</evidence>
<feature type="repeat" description="ANK" evidence="3">
    <location>
        <begin position="48"/>
        <end position="76"/>
    </location>
</feature>
<dbReference type="InterPro" id="IPR002110">
    <property type="entry name" value="Ankyrin_rpt"/>
</dbReference>
<name>A0A914VG59_9BILA</name>
<organism evidence="4 5">
    <name type="scientific">Plectus sambesii</name>
    <dbReference type="NCBI Taxonomy" id="2011161"/>
    <lineage>
        <taxon>Eukaryota</taxon>
        <taxon>Metazoa</taxon>
        <taxon>Ecdysozoa</taxon>
        <taxon>Nematoda</taxon>
        <taxon>Chromadorea</taxon>
        <taxon>Plectida</taxon>
        <taxon>Plectina</taxon>
        <taxon>Plectoidea</taxon>
        <taxon>Plectidae</taxon>
        <taxon>Plectus</taxon>
    </lineage>
</organism>
<sequence>MSVMHIANIQTFDMYFRTALHWTGRLGLTEASEKLMSSGAKPDTRDSQGATPLHYAALFGHVDTLKALLINNGNKV</sequence>
<keyword evidence="1" id="KW-0677">Repeat</keyword>
<dbReference type="SMART" id="SM00248">
    <property type="entry name" value="ANK"/>
    <property type="match status" value="2"/>
</dbReference>
<keyword evidence="2 3" id="KW-0040">ANK repeat</keyword>
<dbReference type="InterPro" id="IPR036770">
    <property type="entry name" value="Ankyrin_rpt-contain_sf"/>
</dbReference>
<dbReference type="Gene3D" id="1.25.40.20">
    <property type="entry name" value="Ankyrin repeat-containing domain"/>
    <property type="match status" value="1"/>
</dbReference>
<evidence type="ECO:0000256" key="2">
    <source>
        <dbReference type="ARBA" id="ARBA00023043"/>
    </source>
</evidence>
<keyword evidence="4" id="KW-1185">Reference proteome</keyword>
<evidence type="ECO:0000313" key="4">
    <source>
        <dbReference type="Proteomes" id="UP000887566"/>
    </source>
</evidence>
<dbReference type="PROSITE" id="PS50297">
    <property type="entry name" value="ANK_REP_REGION"/>
    <property type="match status" value="1"/>
</dbReference>
<dbReference type="PROSITE" id="PS50088">
    <property type="entry name" value="ANK_REPEAT"/>
    <property type="match status" value="1"/>
</dbReference>
<dbReference type="PANTHER" id="PTHR24161:SF124">
    <property type="entry name" value="TRANSIENT RECEPTOR POTENTIAL CHANNEL PYREXIA"/>
    <property type="match status" value="1"/>
</dbReference>
<evidence type="ECO:0000313" key="5">
    <source>
        <dbReference type="WBParaSite" id="PSAMB.scaffold19672size795.g37927.t1"/>
    </source>
</evidence>
<dbReference type="SUPFAM" id="SSF48403">
    <property type="entry name" value="Ankyrin repeat"/>
    <property type="match status" value="1"/>
</dbReference>
<accession>A0A914VG59</accession>
<proteinExistence type="predicted"/>
<dbReference type="AlphaFoldDB" id="A0A914VG59"/>
<reference evidence="5" key="1">
    <citation type="submission" date="2022-11" db="UniProtKB">
        <authorList>
            <consortium name="WormBaseParasite"/>
        </authorList>
    </citation>
    <scope>IDENTIFICATION</scope>
</reference>
<protein>
    <submittedName>
        <fullName evidence="5">Uncharacterized protein</fullName>
    </submittedName>
</protein>
<dbReference type="Pfam" id="PF12796">
    <property type="entry name" value="Ank_2"/>
    <property type="match status" value="1"/>
</dbReference>
<dbReference type="Proteomes" id="UP000887566">
    <property type="component" value="Unplaced"/>
</dbReference>
<evidence type="ECO:0000256" key="3">
    <source>
        <dbReference type="PROSITE-ProRule" id="PRU00023"/>
    </source>
</evidence>
<dbReference type="WBParaSite" id="PSAMB.scaffold19672size795.g37927.t1">
    <property type="protein sequence ID" value="PSAMB.scaffold19672size795.g37927.t1"/>
    <property type="gene ID" value="PSAMB.scaffold19672size795.g37927"/>
</dbReference>